<comment type="caution">
    <text evidence="2">The sequence shown here is derived from an EMBL/GenBank/DDBJ whole genome shotgun (WGS) entry which is preliminary data.</text>
</comment>
<dbReference type="Proteomes" id="UP001153954">
    <property type="component" value="Unassembled WGS sequence"/>
</dbReference>
<dbReference type="AlphaFoldDB" id="A0AAU9UKG7"/>
<feature type="compositionally biased region" description="Polar residues" evidence="1">
    <location>
        <begin position="87"/>
        <end position="96"/>
    </location>
</feature>
<proteinExistence type="predicted"/>
<feature type="compositionally biased region" description="Low complexity" evidence="1">
    <location>
        <begin position="128"/>
        <end position="140"/>
    </location>
</feature>
<gene>
    <name evidence="2" type="ORF">EEDITHA_LOCUS14567</name>
</gene>
<feature type="region of interest" description="Disordered" evidence="1">
    <location>
        <begin position="83"/>
        <end position="140"/>
    </location>
</feature>
<evidence type="ECO:0000256" key="1">
    <source>
        <dbReference type="SAM" id="MobiDB-lite"/>
    </source>
</evidence>
<feature type="region of interest" description="Disordered" evidence="1">
    <location>
        <begin position="195"/>
        <end position="218"/>
    </location>
</feature>
<organism evidence="2 3">
    <name type="scientific">Euphydryas editha</name>
    <name type="common">Edith's checkerspot</name>
    <dbReference type="NCBI Taxonomy" id="104508"/>
    <lineage>
        <taxon>Eukaryota</taxon>
        <taxon>Metazoa</taxon>
        <taxon>Ecdysozoa</taxon>
        <taxon>Arthropoda</taxon>
        <taxon>Hexapoda</taxon>
        <taxon>Insecta</taxon>
        <taxon>Pterygota</taxon>
        <taxon>Neoptera</taxon>
        <taxon>Endopterygota</taxon>
        <taxon>Lepidoptera</taxon>
        <taxon>Glossata</taxon>
        <taxon>Ditrysia</taxon>
        <taxon>Papilionoidea</taxon>
        <taxon>Nymphalidae</taxon>
        <taxon>Nymphalinae</taxon>
        <taxon>Euphydryas</taxon>
    </lineage>
</organism>
<evidence type="ECO:0000313" key="2">
    <source>
        <dbReference type="EMBL" id="CAH2099613.1"/>
    </source>
</evidence>
<protein>
    <submittedName>
        <fullName evidence="2">Uncharacterized protein</fullName>
    </submittedName>
</protein>
<evidence type="ECO:0000313" key="3">
    <source>
        <dbReference type="Proteomes" id="UP001153954"/>
    </source>
</evidence>
<dbReference type="EMBL" id="CAKOGL010000022">
    <property type="protein sequence ID" value="CAH2099613.1"/>
    <property type="molecule type" value="Genomic_DNA"/>
</dbReference>
<reference evidence="2" key="1">
    <citation type="submission" date="2022-03" db="EMBL/GenBank/DDBJ databases">
        <authorList>
            <person name="Tunstrom K."/>
        </authorList>
    </citation>
    <scope>NUCLEOTIDE SEQUENCE</scope>
</reference>
<sequence length="260" mass="25085">MRGLNSLSKDHCTCTCDDLASLIALARVLEEKEITRAPPPPSNTGLSNVEDLIMKLVNALVYTTTETTKNSCCCSHSAHSTSHAPVVTSNNQGHQSTGHHHMGHQPISHHLTGHQSTGHESIGHQLTGHHSTGHAHGSNSGEGLINLDLLNPNSPSNVAGLDLAKQKALGVGLGGGGGGGGAGGGGAGGGGAGGGGAGGGGAGGGGARGGGAGGSGGGAGGIGGEGLINVDLLDPNKPDNVADVDIAGQTLLGVGLGSHQ</sequence>
<accession>A0AAU9UKG7</accession>
<keyword evidence="3" id="KW-1185">Reference proteome</keyword>
<name>A0AAU9UKG7_EUPED</name>